<dbReference type="Proteomes" id="UP001230156">
    <property type="component" value="Unassembled WGS sequence"/>
</dbReference>
<name>A0ABU0YNS5_9PROT</name>
<evidence type="ECO:0000313" key="6">
    <source>
        <dbReference type="Proteomes" id="UP001230156"/>
    </source>
</evidence>
<dbReference type="PROSITE" id="PS50977">
    <property type="entry name" value="HTH_TETR_2"/>
    <property type="match status" value="1"/>
</dbReference>
<evidence type="ECO:0000256" key="2">
    <source>
        <dbReference type="PROSITE-ProRule" id="PRU00335"/>
    </source>
</evidence>
<dbReference type="Gene3D" id="1.10.357.10">
    <property type="entry name" value="Tetracycline Repressor, domain 2"/>
    <property type="match status" value="1"/>
</dbReference>
<dbReference type="InterPro" id="IPR039536">
    <property type="entry name" value="TetR_C_Proteobacteria"/>
</dbReference>
<feature type="domain" description="HTH tetR-type" evidence="4">
    <location>
        <begin position="24"/>
        <end position="84"/>
    </location>
</feature>
<dbReference type="SUPFAM" id="SSF48498">
    <property type="entry name" value="Tetracyclin repressor-like, C-terminal domain"/>
    <property type="match status" value="1"/>
</dbReference>
<gene>
    <name evidence="5" type="ORF">Q8A70_16950</name>
</gene>
<feature type="region of interest" description="Disordered" evidence="3">
    <location>
        <begin position="1"/>
        <end position="22"/>
    </location>
</feature>
<comment type="caution">
    <text evidence="5">The sequence shown here is derived from an EMBL/GenBank/DDBJ whole genome shotgun (WGS) entry which is preliminary data.</text>
</comment>
<evidence type="ECO:0000256" key="1">
    <source>
        <dbReference type="ARBA" id="ARBA00023125"/>
    </source>
</evidence>
<evidence type="ECO:0000256" key="3">
    <source>
        <dbReference type="SAM" id="MobiDB-lite"/>
    </source>
</evidence>
<feature type="DNA-binding region" description="H-T-H motif" evidence="2">
    <location>
        <begin position="47"/>
        <end position="66"/>
    </location>
</feature>
<dbReference type="PANTHER" id="PTHR30055">
    <property type="entry name" value="HTH-TYPE TRANSCRIPTIONAL REGULATOR RUTR"/>
    <property type="match status" value="1"/>
</dbReference>
<protein>
    <submittedName>
        <fullName evidence="5">TetR/AcrR family transcriptional regulator</fullName>
    </submittedName>
</protein>
<proteinExistence type="predicted"/>
<organism evidence="5 6">
    <name type="scientific">Dongia sedimenti</name>
    <dbReference type="NCBI Taxonomy" id="3064282"/>
    <lineage>
        <taxon>Bacteria</taxon>
        <taxon>Pseudomonadati</taxon>
        <taxon>Pseudomonadota</taxon>
        <taxon>Alphaproteobacteria</taxon>
        <taxon>Rhodospirillales</taxon>
        <taxon>Dongiaceae</taxon>
        <taxon>Dongia</taxon>
    </lineage>
</organism>
<evidence type="ECO:0000259" key="4">
    <source>
        <dbReference type="PROSITE" id="PS50977"/>
    </source>
</evidence>
<dbReference type="InterPro" id="IPR050109">
    <property type="entry name" value="HTH-type_TetR-like_transc_reg"/>
</dbReference>
<dbReference type="InterPro" id="IPR001647">
    <property type="entry name" value="HTH_TetR"/>
</dbReference>
<dbReference type="PRINTS" id="PR00455">
    <property type="entry name" value="HTHTETR"/>
</dbReference>
<dbReference type="EMBL" id="JAUYVI010000005">
    <property type="protein sequence ID" value="MDQ7249378.1"/>
    <property type="molecule type" value="Genomic_DNA"/>
</dbReference>
<keyword evidence="6" id="KW-1185">Reference proteome</keyword>
<dbReference type="PANTHER" id="PTHR30055:SF223">
    <property type="entry name" value="HTH-TYPE TRANSCRIPTIONAL REGULATOR UIDR"/>
    <property type="match status" value="1"/>
</dbReference>
<dbReference type="RefSeq" id="WP_379957289.1">
    <property type="nucleotide sequence ID" value="NZ_JAUYVI010000005.1"/>
</dbReference>
<accession>A0ABU0YNS5</accession>
<dbReference type="Pfam" id="PF14246">
    <property type="entry name" value="TetR_C_7"/>
    <property type="match status" value="1"/>
</dbReference>
<dbReference type="InterPro" id="IPR036271">
    <property type="entry name" value="Tet_transcr_reg_TetR-rel_C_sf"/>
</dbReference>
<dbReference type="InterPro" id="IPR009057">
    <property type="entry name" value="Homeodomain-like_sf"/>
</dbReference>
<reference evidence="6" key="1">
    <citation type="submission" date="2023-08" db="EMBL/GenBank/DDBJ databases">
        <title>Rhodospirillaceae gen. nov., a novel taxon isolated from the Yangtze River Yuezi River estuary sludge.</title>
        <authorList>
            <person name="Ruan L."/>
        </authorList>
    </citation>
    <scope>NUCLEOTIDE SEQUENCE [LARGE SCALE GENOMIC DNA]</scope>
    <source>
        <strain evidence="6">R-7</strain>
    </source>
</reference>
<evidence type="ECO:0000313" key="5">
    <source>
        <dbReference type="EMBL" id="MDQ7249378.1"/>
    </source>
</evidence>
<dbReference type="Pfam" id="PF00440">
    <property type="entry name" value="TetR_N"/>
    <property type="match status" value="1"/>
</dbReference>
<keyword evidence="1 2" id="KW-0238">DNA-binding</keyword>
<dbReference type="SUPFAM" id="SSF46689">
    <property type="entry name" value="Homeodomain-like"/>
    <property type="match status" value="1"/>
</dbReference>
<sequence>MGKAAAKKPERKAPRGPRWRRRAEARPAEILDAALTVFSAHGFAAAKLDDVAKEAGVSKGTLYLYFESKEALFEAMALELMRVPVLAQLDSIAKAETATDALRQLIQFMTRMLDDPRRSALPKLIIAESAGFPELARIWLKTVIQPVRKRLAALIEAGIASGEFRAVDPWETTKLVIAPFLLTAIWRRTFEHIDNRRFDFAALLRQHTEFLLRGLAPDAAKPGE</sequence>